<feature type="compositionally biased region" description="Polar residues" evidence="1">
    <location>
        <begin position="1"/>
        <end position="24"/>
    </location>
</feature>
<organism evidence="4 6">
    <name type="scientific">Rotaria magnacalcarata</name>
    <dbReference type="NCBI Taxonomy" id="392030"/>
    <lineage>
        <taxon>Eukaryota</taxon>
        <taxon>Metazoa</taxon>
        <taxon>Spiralia</taxon>
        <taxon>Gnathifera</taxon>
        <taxon>Rotifera</taxon>
        <taxon>Eurotatoria</taxon>
        <taxon>Bdelloidea</taxon>
        <taxon>Philodinida</taxon>
        <taxon>Philodinidae</taxon>
        <taxon>Rotaria</taxon>
    </lineage>
</organism>
<keyword evidence="7" id="KW-1185">Reference proteome</keyword>
<accession>A0A819HS42</accession>
<reference evidence="4" key="1">
    <citation type="submission" date="2021-02" db="EMBL/GenBank/DDBJ databases">
        <authorList>
            <person name="Nowell W R."/>
        </authorList>
    </citation>
    <scope>NUCLEOTIDE SEQUENCE</scope>
</reference>
<dbReference type="AlphaFoldDB" id="A0A819HS42"/>
<evidence type="ECO:0000313" key="2">
    <source>
        <dbReference type="EMBL" id="CAF1936699.1"/>
    </source>
</evidence>
<evidence type="ECO:0000313" key="4">
    <source>
        <dbReference type="EMBL" id="CAF3902681.1"/>
    </source>
</evidence>
<protein>
    <submittedName>
        <fullName evidence="4">Uncharacterized protein</fullName>
    </submittedName>
</protein>
<gene>
    <name evidence="5" type="ORF">OVN521_LOCUS24978</name>
    <name evidence="4" type="ORF">UXM345_LOCUS10628</name>
    <name evidence="2" type="ORF">WKI299_LOCUS1575</name>
    <name evidence="3" type="ORF">XDN619_LOCUS644</name>
</gene>
<sequence>MSNTNRYPNRQSTESTNGLASSKRSPGAQGGDIDNERTASSSSSSSPPKSDSNSFIGKDELLVYFKRQLKYFEEWHLKQDWLAFHNHHYDWWMFPIDEISSRDATFQLPRDVILDLKENREFISDLRRGVYLMVSSWGWDIEHGRCFEKLDDKQKWSYWPVRLYKAGKCMWLFEQMDYYQSLKKLAYYIKDERKEKLDFFSHTKKAKANVIEQWNEMERR</sequence>
<dbReference type="EMBL" id="CAJOBG010006088">
    <property type="protein sequence ID" value="CAF4175780.1"/>
    <property type="molecule type" value="Genomic_DNA"/>
</dbReference>
<dbReference type="Proteomes" id="UP000663842">
    <property type="component" value="Unassembled WGS sequence"/>
</dbReference>
<comment type="caution">
    <text evidence="4">The sequence shown here is derived from an EMBL/GenBank/DDBJ whole genome shotgun (WGS) entry which is preliminary data.</text>
</comment>
<feature type="compositionally biased region" description="Low complexity" evidence="1">
    <location>
        <begin position="40"/>
        <end position="53"/>
    </location>
</feature>
<evidence type="ECO:0000256" key="1">
    <source>
        <dbReference type="SAM" id="MobiDB-lite"/>
    </source>
</evidence>
<dbReference type="Proteomes" id="UP000663866">
    <property type="component" value="Unassembled WGS sequence"/>
</dbReference>
<evidence type="ECO:0000313" key="6">
    <source>
        <dbReference type="Proteomes" id="UP000663842"/>
    </source>
</evidence>
<evidence type="ECO:0000313" key="3">
    <source>
        <dbReference type="EMBL" id="CAF1945830.1"/>
    </source>
</evidence>
<dbReference type="EMBL" id="CAJOBF010001024">
    <property type="protein sequence ID" value="CAF3902681.1"/>
    <property type="molecule type" value="Genomic_DNA"/>
</dbReference>
<dbReference type="Proteomes" id="UP000663856">
    <property type="component" value="Unassembled WGS sequence"/>
</dbReference>
<dbReference type="EMBL" id="CAJNRF010000091">
    <property type="protein sequence ID" value="CAF1936699.1"/>
    <property type="molecule type" value="Genomic_DNA"/>
</dbReference>
<dbReference type="EMBL" id="CAJNRG010000032">
    <property type="protein sequence ID" value="CAF1945830.1"/>
    <property type="molecule type" value="Genomic_DNA"/>
</dbReference>
<dbReference type="Proteomes" id="UP000663887">
    <property type="component" value="Unassembled WGS sequence"/>
</dbReference>
<evidence type="ECO:0000313" key="5">
    <source>
        <dbReference type="EMBL" id="CAF4175780.1"/>
    </source>
</evidence>
<proteinExistence type="predicted"/>
<evidence type="ECO:0000313" key="7">
    <source>
        <dbReference type="Proteomes" id="UP000663866"/>
    </source>
</evidence>
<feature type="region of interest" description="Disordered" evidence="1">
    <location>
        <begin position="1"/>
        <end position="53"/>
    </location>
</feature>
<name>A0A819HS42_9BILA</name>